<feature type="transmembrane region" description="Helical" evidence="6">
    <location>
        <begin position="78"/>
        <end position="99"/>
    </location>
</feature>
<reference evidence="9" key="1">
    <citation type="submission" date="2022-11" db="UniProtKB">
        <authorList>
            <consortium name="WormBaseParasite"/>
        </authorList>
    </citation>
    <scope>IDENTIFICATION</scope>
</reference>
<evidence type="ECO:0000256" key="2">
    <source>
        <dbReference type="ARBA" id="ARBA00009671"/>
    </source>
</evidence>
<dbReference type="PANTHER" id="PTHR12308">
    <property type="entry name" value="ANOCTAMIN"/>
    <property type="match status" value="1"/>
</dbReference>
<evidence type="ECO:0000313" key="9">
    <source>
        <dbReference type="WBParaSite" id="nRc.2.0.1.t12281-RA"/>
    </source>
</evidence>
<dbReference type="Pfam" id="PF04547">
    <property type="entry name" value="Anoctamin"/>
    <property type="match status" value="1"/>
</dbReference>
<dbReference type="PANTHER" id="PTHR12308:SF73">
    <property type="entry name" value="ANOCTAMIN"/>
    <property type="match status" value="1"/>
</dbReference>
<keyword evidence="5 6" id="KW-0472">Membrane</keyword>
<evidence type="ECO:0000256" key="3">
    <source>
        <dbReference type="ARBA" id="ARBA00022692"/>
    </source>
</evidence>
<keyword evidence="3 6" id="KW-0812">Transmembrane</keyword>
<evidence type="ECO:0000256" key="1">
    <source>
        <dbReference type="ARBA" id="ARBA00004141"/>
    </source>
</evidence>
<accession>A0A915IG94</accession>
<dbReference type="AlphaFoldDB" id="A0A915IG94"/>
<proteinExistence type="inferred from homology"/>
<evidence type="ECO:0000313" key="8">
    <source>
        <dbReference type="Proteomes" id="UP000887565"/>
    </source>
</evidence>
<comment type="caution">
    <text evidence="6">Lacks conserved residue(s) required for the propagation of feature annotation.</text>
</comment>
<dbReference type="WBParaSite" id="nRc.2.0.1.t12281-RA">
    <property type="protein sequence ID" value="nRc.2.0.1.t12281-RA"/>
    <property type="gene ID" value="nRc.2.0.1.g12281"/>
</dbReference>
<comment type="similarity">
    <text evidence="2 6">Belongs to the anoctamin family.</text>
</comment>
<name>A0A915IG94_ROMCU</name>
<keyword evidence="4 6" id="KW-1133">Transmembrane helix</keyword>
<organism evidence="8 9">
    <name type="scientific">Romanomermis culicivorax</name>
    <name type="common">Nematode worm</name>
    <dbReference type="NCBI Taxonomy" id="13658"/>
    <lineage>
        <taxon>Eukaryota</taxon>
        <taxon>Metazoa</taxon>
        <taxon>Ecdysozoa</taxon>
        <taxon>Nematoda</taxon>
        <taxon>Enoplea</taxon>
        <taxon>Dorylaimia</taxon>
        <taxon>Mermithida</taxon>
        <taxon>Mermithoidea</taxon>
        <taxon>Mermithidae</taxon>
        <taxon>Romanomermis</taxon>
    </lineage>
</organism>
<evidence type="ECO:0000256" key="5">
    <source>
        <dbReference type="ARBA" id="ARBA00023136"/>
    </source>
</evidence>
<evidence type="ECO:0000256" key="4">
    <source>
        <dbReference type="ARBA" id="ARBA00022989"/>
    </source>
</evidence>
<sequence>MYKVYKDAFILHEKSKLCKFFINLKKKSKEKFDASNVKVDPRLDLERTWNKFFKFQPLWKIRNYFGEEIAFHFAWQGYLISMMWFPALLGLISFVYGLYIT</sequence>
<comment type="subcellular location">
    <subcellularLocation>
        <location evidence="1 6">Membrane</location>
        <topology evidence="1 6">Multi-pass membrane protein</topology>
    </subcellularLocation>
</comment>
<evidence type="ECO:0000259" key="7">
    <source>
        <dbReference type="Pfam" id="PF04547"/>
    </source>
</evidence>
<evidence type="ECO:0000256" key="6">
    <source>
        <dbReference type="RuleBase" id="RU280814"/>
    </source>
</evidence>
<keyword evidence="8" id="KW-1185">Reference proteome</keyword>
<feature type="domain" description="Anoctamin transmembrane" evidence="7">
    <location>
        <begin position="61"/>
        <end position="97"/>
    </location>
</feature>
<protein>
    <recommendedName>
        <fullName evidence="6">Anoctamin</fullName>
    </recommendedName>
</protein>
<dbReference type="InterPro" id="IPR007632">
    <property type="entry name" value="Anoctamin"/>
</dbReference>
<dbReference type="Proteomes" id="UP000887565">
    <property type="component" value="Unplaced"/>
</dbReference>
<dbReference type="InterPro" id="IPR049452">
    <property type="entry name" value="Anoctamin_TM"/>
</dbReference>
<dbReference type="GO" id="GO:0005886">
    <property type="term" value="C:plasma membrane"/>
    <property type="evidence" value="ECO:0007669"/>
    <property type="project" value="TreeGrafter"/>
</dbReference>
<dbReference type="GO" id="GO:0005254">
    <property type="term" value="F:chloride channel activity"/>
    <property type="evidence" value="ECO:0007669"/>
    <property type="project" value="TreeGrafter"/>
</dbReference>